<comment type="caution">
    <text evidence="1">The sequence shown here is derived from an EMBL/GenBank/DDBJ whole genome shotgun (WGS) entry which is preliminary data.</text>
</comment>
<evidence type="ECO:0000313" key="1">
    <source>
        <dbReference type="EMBL" id="GBM07444.1"/>
    </source>
</evidence>
<proteinExistence type="predicted"/>
<gene>
    <name evidence="1" type="ORF">AVEN_26506_1</name>
</gene>
<accession>A0A4Y2CUB2</accession>
<evidence type="ECO:0000313" key="2">
    <source>
        <dbReference type="Proteomes" id="UP000499080"/>
    </source>
</evidence>
<reference evidence="1 2" key="1">
    <citation type="journal article" date="2019" name="Sci. Rep.">
        <title>Orb-weaving spider Araneus ventricosus genome elucidates the spidroin gene catalogue.</title>
        <authorList>
            <person name="Kono N."/>
            <person name="Nakamura H."/>
            <person name="Ohtoshi R."/>
            <person name="Moran D.A.P."/>
            <person name="Shinohara A."/>
            <person name="Yoshida Y."/>
            <person name="Fujiwara M."/>
            <person name="Mori M."/>
            <person name="Tomita M."/>
            <person name="Arakawa K."/>
        </authorList>
    </citation>
    <scope>NUCLEOTIDE SEQUENCE [LARGE SCALE GENOMIC DNA]</scope>
</reference>
<dbReference type="AlphaFoldDB" id="A0A4Y2CUB2"/>
<name>A0A4Y2CUB2_ARAVE</name>
<dbReference type="EMBL" id="BGPR01000242">
    <property type="protein sequence ID" value="GBM07444.1"/>
    <property type="molecule type" value="Genomic_DNA"/>
</dbReference>
<organism evidence="1 2">
    <name type="scientific">Araneus ventricosus</name>
    <name type="common">Orbweaver spider</name>
    <name type="synonym">Epeira ventricosa</name>
    <dbReference type="NCBI Taxonomy" id="182803"/>
    <lineage>
        <taxon>Eukaryota</taxon>
        <taxon>Metazoa</taxon>
        <taxon>Ecdysozoa</taxon>
        <taxon>Arthropoda</taxon>
        <taxon>Chelicerata</taxon>
        <taxon>Arachnida</taxon>
        <taxon>Araneae</taxon>
        <taxon>Araneomorphae</taxon>
        <taxon>Entelegynae</taxon>
        <taxon>Araneoidea</taxon>
        <taxon>Araneidae</taxon>
        <taxon>Araneus</taxon>
    </lineage>
</organism>
<keyword evidence="2" id="KW-1185">Reference proteome</keyword>
<feature type="non-terminal residue" evidence="1">
    <location>
        <position position="19"/>
    </location>
</feature>
<dbReference type="Proteomes" id="UP000499080">
    <property type="component" value="Unassembled WGS sequence"/>
</dbReference>
<protein>
    <submittedName>
        <fullName evidence="1">Uncharacterized protein</fullName>
    </submittedName>
</protein>
<sequence length="19" mass="2247">MQRDVLSVIRCSLFVYCDV</sequence>